<feature type="transmembrane region" description="Helical" evidence="1">
    <location>
        <begin position="23"/>
        <end position="42"/>
    </location>
</feature>
<evidence type="ECO:0000256" key="1">
    <source>
        <dbReference type="SAM" id="Phobius"/>
    </source>
</evidence>
<feature type="transmembrane region" description="Helical" evidence="1">
    <location>
        <begin position="62"/>
        <end position="87"/>
    </location>
</feature>
<reference evidence="2 3" key="1">
    <citation type="journal article" date="2015" name="Genome Announc.">
        <title>Expanding the biotechnology potential of lactobacilli through comparative genomics of 213 strains and associated genera.</title>
        <authorList>
            <person name="Sun Z."/>
            <person name="Harris H.M."/>
            <person name="McCann A."/>
            <person name="Guo C."/>
            <person name="Argimon S."/>
            <person name="Zhang W."/>
            <person name="Yang X."/>
            <person name="Jeffery I.B."/>
            <person name="Cooney J.C."/>
            <person name="Kagawa T.F."/>
            <person name="Liu W."/>
            <person name="Song Y."/>
            <person name="Salvetti E."/>
            <person name="Wrobel A."/>
            <person name="Rasinkangas P."/>
            <person name="Parkhill J."/>
            <person name="Rea M.C."/>
            <person name="O'Sullivan O."/>
            <person name="Ritari J."/>
            <person name="Douillard F.P."/>
            <person name="Paul Ross R."/>
            <person name="Yang R."/>
            <person name="Briner A.E."/>
            <person name="Felis G.E."/>
            <person name="de Vos W.M."/>
            <person name="Barrangou R."/>
            <person name="Klaenhammer T.R."/>
            <person name="Caufield P.W."/>
            <person name="Cui Y."/>
            <person name="Zhang H."/>
            <person name="O'Toole P.W."/>
        </authorList>
    </citation>
    <scope>NUCLEOTIDE SEQUENCE [LARGE SCALE GENOMIC DNA]</scope>
    <source>
        <strain evidence="2 3">DSM 14340</strain>
    </source>
</reference>
<name>A0A0R1RSV7_9LACO</name>
<dbReference type="AlphaFoldDB" id="A0A0R1RSV7"/>
<feature type="transmembrane region" description="Helical" evidence="1">
    <location>
        <begin position="166"/>
        <end position="192"/>
    </location>
</feature>
<gene>
    <name evidence="2" type="ORF">FC69_GL001520</name>
</gene>
<feature type="transmembrane region" description="Helical" evidence="1">
    <location>
        <begin position="198"/>
        <end position="217"/>
    </location>
</feature>
<evidence type="ECO:0000313" key="3">
    <source>
        <dbReference type="Proteomes" id="UP000051264"/>
    </source>
</evidence>
<keyword evidence="1" id="KW-0472">Membrane</keyword>
<organism evidence="2 3">
    <name type="scientific">Latilactobacillus fuchuensis DSM 14340 = JCM 11249</name>
    <dbReference type="NCBI Taxonomy" id="1423747"/>
    <lineage>
        <taxon>Bacteria</taxon>
        <taxon>Bacillati</taxon>
        <taxon>Bacillota</taxon>
        <taxon>Bacilli</taxon>
        <taxon>Lactobacillales</taxon>
        <taxon>Lactobacillaceae</taxon>
        <taxon>Latilactobacillus</taxon>
    </lineage>
</organism>
<protein>
    <submittedName>
        <fullName evidence="2">Uncharacterized protein</fullName>
    </submittedName>
</protein>
<keyword evidence="1" id="KW-0812">Transmembrane</keyword>
<evidence type="ECO:0000313" key="2">
    <source>
        <dbReference type="EMBL" id="KRL59561.1"/>
    </source>
</evidence>
<feature type="transmembrane region" description="Helical" evidence="1">
    <location>
        <begin position="120"/>
        <end position="145"/>
    </location>
</feature>
<keyword evidence="1" id="KW-1133">Transmembrane helix</keyword>
<feature type="transmembrane region" description="Helical" evidence="1">
    <location>
        <begin position="256"/>
        <end position="277"/>
    </location>
</feature>
<dbReference type="STRING" id="1423747.FC69_GL001520"/>
<dbReference type="PATRIC" id="fig|1423747.3.peg.1548"/>
<proteinExistence type="predicted"/>
<comment type="caution">
    <text evidence="2">The sequence shown here is derived from an EMBL/GenBank/DDBJ whole genome shotgun (WGS) entry which is preliminary data.</text>
</comment>
<dbReference type="EMBL" id="AZEX01000044">
    <property type="protein sequence ID" value="KRL59561.1"/>
    <property type="molecule type" value="Genomic_DNA"/>
</dbReference>
<feature type="transmembrane region" description="Helical" evidence="1">
    <location>
        <begin position="229"/>
        <end position="250"/>
    </location>
</feature>
<accession>A0A0R1RSV7</accession>
<sequence>MILWWLLNLRTIGGMCVINFNKKSFGCFLLIAIILVEILLVLDIHSDFPNFMIPKKTSALNYFYFSQSGFSKTMLVVYCIAPFIYAYHYVEAKNNGFQNMMITRLNSQRRYFNRMLLTNAVYVAVTFCVLKSVQLVTCIIVINPLDFKDAIALKAKAPYVLSTNPFINLLLFFVLAILGEIIFSLLVIMVGLYIENTVLFLGSGLMLSLLGVLIPALANNALNLKSSILMNSLSISTLISPGISTLGAYAPNYGALASYGLSVAFYMILTIGLYFVWHLRFKEA</sequence>
<dbReference type="Proteomes" id="UP000051264">
    <property type="component" value="Unassembled WGS sequence"/>
</dbReference>